<dbReference type="GO" id="GO:0016020">
    <property type="term" value="C:membrane"/>
    <property type="evidence" value="ECO:0007669"/>
    <property type="project" value="InterPro"/>
</dbReference>
<dbReference type="PROSITE" id="PS50005">
    <property type="entry name" value="TPR"/>
    <property type="match status" value="1"/>
</dbReference>
<dbReference type="Pfam" id="PF13424">
    <property type="entry name" value="TPR_12"/>
    <property type="match status" value="1"/>
</dbReference>
<feature type="transmembrane region" description="Helical" evidence="3">
    <location>
        <begin position="485"/>
        <end position="505"/>
    </location>
</feature>
<accession>A0A556MJB4</accession>
<dbReference type="RefSeq" id="WP_144334378.1">
    <property type="nucleotide sequence ID" value="NZ_VLPL01000010.1"/>
</dbReference>
<keyword evidence="4" id="KW-0732">Signal</keyword>
<dbReference type="InterPro" id="IPR019734">
    <property type="entry name" value="TPR_rpt"/>
</dbReference>
<dbReference type="Gene3D" id="3.30.565.10">
    <property type="entry name" value="Histidine kinase-like ATPase, C-terminal domain"/>
    <property type="match status" value="1"/>
</dbReference>
<dbReference type="InterPro" id="IPR010559">
    <property type="entry name" value="Sig_transdc_His_kin_internal"/>
</dbReference>
<evidence type="ECO:0000256" key="1">
    <source>
        <dbReference type="PROSITE-ProRule" id="PRU00339"/>
    </source>
</evidence>
<feature type="coiled-coil region" evidence="2">
    <location>
        <begin position="439"/>
        <end position="484"/>
    </location>
</feature>
<keyword evidence="3" id="KW-1133">Transmembrane helix</keyword>
<evidence type="ECO:0000256" key="4">
    <source>
        <dbReference type="SAM" id="SignalP"/>
    </source>
</evidence>
<keyword evidence="3" id="KW-0812">Transmembrane</keyword>
<dbReference type="OrthoDB" id="6190788at2"/>
<dbReference type="GO" id="GO:0000155">
    <property type="term" value="F:phosphorelay sensor kinase activity"/>
    <property type="evidence" value="ECO:0007669"/>
    <property type="project" value="InterPro"/>
</dbReference>
<evidence type="ECO:0000313" key="7">
    <source>
        <dbReference type="Proteomes" id="UP000316008"/>
    </source>
</evidence>
<keyword evidence="2" id="KW-0175">Coiled coil</keyword>
<feature type="repeat" description="TPR" evidence="1">
    <location>
        <begin position="364"/>
        <end position="397"/>
    </location>
</feature>
<dbReference type="PANTHER" id="PTHR34220">
    <property type="entry name" value="SENSOR HISTIDINE KINASE YPDA"/>
    <property type="match status" value="1"/>
</dbReference>
<dbReference type="InterPro" id="IPR050640">
    <property type="entry name" value="Bact_2-comp_sensor_kinase"/>
</dbReference>
<dbReference type="SUPFAM" id="SSF48452">
    <property type="entry name" value="TPR-like"/>
    <property type="match status" value="2"/>
</dbReference>
<evidence type="ECO:0000313" key="6">
    <source>
        <dbReference type="EMBL" id="TSJ39962.1"/>
    </source>
</evidence>
<dbReference type="Proteomes" id="UP000316008">
    <property type="component" value="Unassembled WGS sequence"/>
</dbReference>
<feature type="chain" id="PRO_5021703389" evidence="4">
    <location>
        <begin position="25"/>
        <end position="732"/>
    </location>
</feature>
<keyword evidence="7" id="KW-1185">Reference proteome</keyword>
<sequence>MFRFILSFSILFVCLFGSPKKTFAGNGDEASYRKAYLNEKDNTKKFWRQVALGKYYQLNNVQKADSIRYAIIDASRTESDSAKLQALIFDLRVEALLGNKTAYYAKILQLQPYLSRTDSKLNQVHIFHLLAEYHIAFREFEQADIYLKEALRFSKQLRSYALIAETNRLLAKLNMEQNKRDASLEFAETSIQYARRSTDKSLTAKCVNMQSAIYNFFGQVELSVSKNFIALQLAKQAGDYPQIAQYQREIGESQYQIFNYDNANNFFTQSRETALKIQDFRLVGLAETDIALVKLAKKEYDEAIADLKRVVRTLQSYNDQDGLGLAHKYLGNAFNEQKKYNEALRYYNMALVYFESASNRSEIASVYHLVGTVFAEQGKYKNALNYLNRSIDIRSQYGYIGGIYPSYKEIADVYKKTGNMKLAYRYLDMYSDYSDSARIVEVSAKIAELSELYRSEQRERLIAIQADSIELQRKEKENTELRNIFQTYIIIGFIVLLALGAFIIYNRWKQRNIRQLQREAEMNQTLLRSQMNPHFVFNAMSVIQSYIYENDTKNSTKFLINFSKLMRLILENSSKEFIPLTTEIDILNKYLETQKLRFGDRFEYEVSVNQQLLDEEAVIPPMITQPFIENAIEHGQLHTIDGGFIHVRFTKDEEMLHVMIEDNGIGRKGSKNSKKSAEHKSMAMKITQDRINNLSYKYKILGRMEMEDYDKEKETGTLVNIYLPYRTEGSIG</sequence>
<proteinExistence type="predicted"/>
<evidence type="ECO:0000256" key="2">
    <source>
        <dbReference type="SAM" id="Coils"/>
    </source>
</evidence>
<evidence type="ECO:0000256" key="3">
    <source>
        <dbReference type="SAM" id="Phobius"/>
    </source>
</evidence>
<dbReference type="EMBL" id="VLPL01000010">
    <property type="protein sequence ID" value="TSJ39962.1"/>
    <property type="molecule type" value="Genomic_DNA"/>
</dbReference>
<dbReference type="AlphaFoldDB" id="A0A556MJB4"/>
<dbReference type="InterPro" id="IPR036890">
    <property type="entry name" value="HATPase_C_sf"/>
</dbReference>
<dbReference type="SMART" id="SM00028">
    <property type="entry name" value="TPR"/>
    <property type="match status" value="5"/>
</dbReference>
<keyword evidence="1" id="KW-0802">TPR repeat</keyword>
<keyword evidence="3" id="KW-0472">Membrane</keyword>
<dbReference type="InterPro" id="IPR011990">
    <property type="entry name" value="TPR-like_helical_dom_sf"/>
</dbReference>
<evidence type="ECO:0000259" key="5">
    <source>
        <dbReference type="Pfam" id="PF06580"/>
    </source>
</evidence>
<protein>
    <submittedName>
        <fullName evidence="6">Tetratricopeptide repeat protein</fullName>
    </submittedName>
</protein>
<dbReference type="SUPFAM" id="SSF55874">
    <property type="entry name" value="ATPase domain of HSP90 chaperone/DNA topoisomerase II/histidine kinase"/>
    <property type="match status" value="1"/>
</dbReference>
<feature type="signal peptide" evidence="4">
    <location>
        <begin position="1"/>
        <end position="24"/>
    </location>
</feature>
<dbReference type="Gene3D" id="1.25.40.10">
    <property type="entry name" value="Tetratricopeptide repeat domain"/>
    <property type="match status" value="2"/>
</dbReference>
<comment type="caution">
    <text evidence="6">The sequence shown here is derived from an EMBL/GenBank/DDBJ whole genome shotgun (WGS) entry which is preliminary data.</text>
</comment>
<name>A0A556MJB4_9FLAO</name>
<feature type="domain" description="Signal transduction histidine kinase internal region" evidence="5">
    <location>
        <begin position="525"/>
        <end position="602"/>
    </location>
</feature>
<gene>
    <name evidence="6" type="ORF">FO442_16780</name>
</gene>
<dbReference type="Pfam" id="PF06580">
    <property type="entry name" value="His_kinase"/>
    <property type="match status" value="1"/>
</dbReference>
<dbReference type="PANTHER" id="PTHR34220:SF7">
    <property type="entry name" value="SENSOR HISTIDINE KINASE YPDA"/>
    <property type="match status" value="1"/>
</dbReference>
<organism evidence="6 7">
    <name type="scientific">Fluviicola chungangensis</name>
    <dbReference type="NCBI Taxonomy" id="2597671"/>
    <lineage>
        <taxon>Bacteria</taxon>
        <taxon>Pseudomonadati</taxon>
        <taxon>Bacteroidota</taxon>
        <taxon>Flavobacteriia</taxon>
        <taxon>Flavobacteriales</taxon>
        <taxon>Crocinitomicaceae</taxon>
        <taxon>Fluviicola</taxon>
    </lineage>
</organism>
<reference evidence="6 7" key="1">
    <citation type="submission" date="2019-07" db="EMBL/GenBank/DDBJ databases">
        <authorList>
            <person name="Huq M.A."/>
        </authorList>
    </citation>
    <scope>NUCLEOTIDE SEQUENCE [LARGE SCALE GENOMIC DNA]</scope>
    <source>
        <strain evidence="6 7">MAH-3</strain>
    </source>
</reference>